<dbReference type="HOGENOM" id="CLU_2924206_0_0_1"/>
<evidence type="ECO:0000313" key="2">
    <source>
        <dbReference type="Proteomes" id="UP000054279"/>
    </source>
</evidence>
<organism evidence="1 2">
    <name type="scientific">Sphaerobolus stellatus (strain SS14)</name>
    <dbReference type="NCBI Taxonomy" id="990650"/>
    <lineage>
        <taxon>Eukaryota</taxon>
        <taxon>Fungi</taxon>
        <taxon>Dikarya</taxon>
        <taxon>Basidiomycota</taxon>
        <taxon>Agaricomycotina</taxon>
        <taxon>Agaricomycetes</taxon>
        <taxon>Phallomycetidae</taxon>
        <taxon>Geastrales</taxon>
        <taxon>Sphaerobolaceae</taxon>
        <taxon>Sphaerobolus</taxon>
    </lineage>
</organism>
<protein>
    <submittedName>
        <fullName evidence="1">Uncharacterized protein</fullName>
    </submittedName>
</protein>
<name>A0A0C9TYY9_SPHS4</name>
<gene>
    <name evidence="1" type="ORF">M422DRAFT_37970</name>
</gene>
<reference evidence="1 2" key="1">
    <citation type="submission" date="2014-06" db="EMBL/GenBank/DDBJ databases">
        <title>Evolutionary Origins and Diversification of the Mycorrhizal Mutualists.</title>
        <authorList>
            <consortium name="DOE Joint Genome Institute"/>
            <consortium name="Mycorrhizal Genomics Consortium"/>
            <person name="Kohler A."/>
            <person name="Kuo A."/>
            <person name="Nagy L.G."/>
            <person name="Floudas D."/>
            <person name="Copeland A."/>
            <person name="Barry K.W."/>
            <person name="Cichocki N."/>
            <person name="Veneault-Fourrey C."/>
            <person name="LaButti K."/>
            <person name="Lindquist E.A."/>
            <person name="Lipzen A."/>
            <person name="Lundell T."/>
            <person name="Morin E."/>
            <person name="Murat C."/>
            <person name="Riley R."/>
            <person name="Ohm R."/>
            <person name="Sun H."/>
            <person name="Tunlid A."/>
            <person name="Henrissat B."/>
            <person name="Grigoriev I.V."/>
            <person name="Hibbett D.S."/>
            <person name="Martin F."/>
        </authorList>
    </citation>
    <scope>NUCLEOTIDE SEQUENCE [LARGE SCALE GENOMIC DNA]</scope>
    <source>
        <strain evidence="1 2">SS14</strain>
    </source>
</reference>
<dbReference type="AlphaFoldDB" id="A0A0C9TYY9"/>
<evidence type="ECO:0000313" key="1">
    <source>
        <dbReference type="EMBL" id="KIJ27054.1"/>
    </source>
</evidence>
<sequence>MRRWHLVMIGLSQSSPSGSKDGTTNQAVSGTMQVMQMDEQTPQLRSGSTGLNQFVILTLEA</sequence>
<accession>A0A0C9TYY9</accession>
<dbReference type="Proteomes" id="UP000054279">
    <property type="component" value="Unassembled WGS sequence"/>
</dbReference>
<dbReference type="EMBL" id="KN837348">
    <property type="protein sequence ID" value="KIJ27054.1"/>
    <property type="molecule type" value="Genomic_DNA"/>
</dbReference>
<proteinExistence type="predicted"/>
<keyword evidence="2" id="KW-1185">Reference proteome</keyword>